<dbReference type="PROSITE" id="PS01011">
    <property type="entry name" value="FOLYLPOLYGLU_SYNT_1"/>
    <property type="match status" value="1"/>
</dbReference>
<comment type="caution">
    <text evidence="24">The sequence shown here is derived from an EMBL/GenBank/DDBJ whole genome shotgun (WGS) entry which is preliminary data.</text>
</comment>
<dbReference type="Proteomes" id="UP001501169">
    <property type="component" value="Unassembled WGS sequence"/>
</dbReference>
<dbReference type="Gene3D" id="3.90.190.20">
    <property type="entry name" value="Mur ligase, C-terminal domain"/>
    <property type="match status" value="1"/>
</dbReference>
<dbReference type="EMBL" id="BAAAEO010000003">
    <property type="protein sequence ID" value="GAA0554118.1"/>
    <property type="molecule type" value="Genomic_DNA"/>
</dbReference>
<evidence type="ECO:0000256" key="15">
    <source>
        <dbReference type="ARBA" id="ARBA00030592"/>
    </source>
</evidence>
<evidence type="ECO:0000256" key="6">
    <source>
        <dbReference type="ARBA" id="ARBA00013025"/>
    </source>
</evidence>
<evidence type="ECO:0000256" key="13">
    <source>
        <dbReference type="ARBA" id="ARBA00022909"/>
    </source>
</evidence>
<comment type="catalytic activity">
    <reaction evidence="17">
        <text>(6S)-5,6,7,8-tetrahydrofolyl-(gamma-L-Glu)(n) + L-glutamate + ATP = (6S)-5,6,7,8-tetrahydrofolyl-(gamma-L-Glu)(n+1) + ADP + phosphate + H(+)</text>
        <dbReference type="Rhea" id="RHEA:10580"/>
        <dbReference type="Rhea" id="RHEA-COMP:14738"/>
        <dbReference type="Rhea" id="RHEA-COMP:14740"/>
        <dbReference type="ChEBI" id="CHEBI:15378"/>
        <dbReference type="ChEBI" id="CHEBI:29985"/>
        <dbReference type="ChEBI" id="CHEBI:30616"/>
        <dbReference type="ChEBI" id="CHEBI:43474"/>
        <dbReference type="ChEBI" id="CHEBI:141005"/>
        <dbReference type="ChEBI" id="CHEBI:456216"/>
        <dbReference type="EC" id="6.3.2.17"/>
    </reaction>
</comment>
<dbReference type="PIRSF" id="PIRSF001563">
    <property type="entry name" value="Folylpolyglu_synth"/>
    <property type="match status" value="1"/>
</dbReference>
<evidence type="ECO:0000256" key="19">
    <source>
        <dbReference type="ARBA" id="ARBA00049035"/>
    </source>
</evidence>
<keyword evidence="13" id="KW-0289">Folate biosynthesis</keyword>
<dbReference type="InterPro" id="IPR036565">
    <property type="entry name" value="Mur-like_cat_sf"/>
</dbReference>
<dbReference type="NCBIfam" id="TIGR01499">
    <property type="entry name" value="folC"/>
    <property type="match status" value="1"/>
</dbReference>
<dbReference type="InterPro" id="IPR001645">
    <property type="entry name" value="Folylpolyglutamate_synth"/>
</dbReference>
<protein>
    <recommendedName>
        <fullName evidence="7">Dihydrofolate synthase/folylpolyglutamate synthase</fullName>
        <ecNumber evidence="5">6.3.2.12</ecNumber>
        <ecNumber evidence="6">6.3.2.17</ecNumber>
    </recommendedName>
    <alternativeName>
        <fullName evidence="16">Folylpoly-gamma-glutamate synthetase-dihydrofolate synthetase</fullName>
    </alternativeName>
    <alternativeName>
        <fullName evidence="14">Folylpolyglutamate synthetase</fullName>
    </alternativeName>
    <alternativeName>
        <fullName evidence="15">Tetrahydrofolylpolyglutamate synthase</fullName>
    </alternativeName>
</protein>
<dbReference type="PANTHER" id="PTHR11136:SF0">
    <property type="entry name" value="DIHYDROFOLATE SYNTHETASE-RELATED"/>
    <property type="match status" value="1"/>
</dbReference>
<comment type="function">
    <text evidence="1">Functions in two distinct reactions of the de novo folate biosynthetic pathway. Catalyzes the addition of a glutamate residue to dihydropteroate (7,8-dihydropteroate or H2Pte) to form dihydrofolate (7,8-dihydrofolate monoglutamate or H2Pte-Glu). Also catalyzes successive additions of L-glutamate to tetrahydrofolate or 10-formyltetrahydrofolate or 5,10-methylenetetrahydrofolate, leading to folylpolyglutamate derivatives.</text>
</comment>
<dbReference type="NCBIfam" id="NF008101">
    <property type="entry name" value="PRK10846.1"/>
    <property type="match status" value="1"/>
</dbReference>
<comment type="similarity">
    <text evidence="4 21">Belongs to the folylpolyglutamate synthase family.</text>
</comment>
<keyword evidence="12" id="KW-0460">Magnesium</keyword>
<comment type="catalytic activity">
    <reaction evidence="18">
        <text>10-formyltetrahydrofolyl-(gamma-L-Glu)(n) + L-glutamate + ATP = 10-formyltetrahydrofolyl-(gamma-L-Glu)(n+1) + ADP + phosphate + H(+)</text>
        <dbReference type="Rhea" id="RHEA:51904"/>
        <dbReference type="Rhea" id="RHEA-COMP:13088"/>
        <dbReference type="Rhea" id="RHEA-COMP:14300"/>
        <dbReference type="ChEBI" id="CHEBI:15378"/>
        <dbReference type="ChEBI" id="CHEBI:29985"/>
        <dbReference type="ChEBI" id="CHEBI:30616"/>
        <dbReference type="ChEBI" id="CHEBI:43474"/>
        <dbReference type="ChEBI" id="CHEBI:134413"/>
        <dbReference type="ChEBI" id="CHEBI:456216"/>
        <dbReference type="EC" id="6.3.2.17"/>
    </reaction>
</comment>
<keyword evidence="8 21" id="KW-0436">Ligase</keyword>
<keyword evidence="25" id="KW-1185">Reference proteome</keyword>
<dbReference type="InterPro" id="IPR018109">
    <property type="entry name" value="Folylpolyglutamate_synth_CS"/>
</dbReference>
<evidence type="ECO:0000256" key="2">
    <source>
        <dbReference type="ARBA" id="ARBA00004799"/>
    </source>
</evidence>
<name>A0ABN1DWP1_9GAMM</name>
<dbReference type="PANTHER" id="PTHR11136">
    <property type="entry name" value="FOLYLPOLYGLUTAMATE SYNTHASE-RELATED"/>
    <property type="match status" value="1"/>
</dbReference>
<evidence type="ECO:0000256" key="21">
    <source>
        <dbReference type="PIRNR" id="PIRNR001563"/>
    </source>
</evidence>
<dbReference type="InterPro" id="IPR036615">
    <property type="entry name" value="Mur_ligase_C_dom_sf"/>
</dbReference>
<feature type="domain" description="Mur ligase C-terminal" evidence="22">
    <location>
        <begin position="290"/>
        <end position="411"/>
    </location>
</feature>
<evidence type="ECO:0000313" key="24">
    <source>
        <dbReference type="EMBL" id="GAA0554118.1"/>
    </source>
</evidence>
<dbReference type="Pfam" id="PF08245">
    <property type="entry name" value="Mur_ligase_M"/>
    <property type="match status" value="1"/>
</dbReference>
<keyword evidence="9" id="KW-0479">Metal-binding</keyword>
<evidence type="ECO:0000256" key="17">
    <source>
        <dbReference type="ARBA" id="ARBA00047493"/>
    </source>
</evidence>
<proteinExistence type="inferred from homology"/>
<evidence type="ECO:0000256" key="5">
    <source>
        <dbReference type="ARBA" id="ARBA00013023"/>
    </source>
</evidence>
<evidence type="ECO:0000256" key="18">
    <source>
        <dbReference type="ARBA" id="ARBA00047808"/>
    </source>
</evidence>
<evidence type="ECO:0000256" key="8">
    <source>
        <dbReference type="ARBA" id="ARBA00022598"/>
    </source>
</evidence>
<dbReference type="Gene3D" id="3.40.1190.10">
    <property type="entry name" value="Mur-like, catalytic domain"/>
    <property type="match status" value="1"/>
</dbReference>
<dbReference type="SUPFAM" id="SSF53244">
    <property type="entry name" value="MurD-like peptide ligases, peptide-binding domain"/>
    <property type="match status" value="1"/>
</dbReference>
<evidence type="ECO:0000256" key="3">
    <source>
        <dbReference type="ARBA" id="ARBA00005150"/>
    </source>
</evidence>
<dbReference type="RefSeq" id="WP_226767003.1">
    <property type="nucleotide sequence ID" value="NZ_BAAAEO010000003.1"/>
</dbReference>
<dbReference type="InterPro" id="IPR013221">
    <property type="entry name" value="Mur_ligase_cen"/>
</dbReference>
<evidence type="ECO:0000256" key="1">
    <source>
        <dbReference type="ARBA" id="ARBA00002714"/>
    </source>
</evidence>
<comment type="catalytic activity">
    <reaction evidence="19">
        <text>(6R)-5,10-methylenetetrahydrofolyl-(gamma-L-Glu)(n) + L-glutamate + ATP = (6R)-5,10-methylenetetrahydrofolyl-(gamma-L-Glu)(n+1) + ADP + phosphate + H(+)</text>
        <dbReference type="Rhea" id="RHEA:51912"/>
        <dbReference type="Rhea" id="RHEA-COMP:13257"/>
        <dbReference type="Rhea" id="RHEA-COMP:13258"/>
        <dbReference type="ChEBI" id="CHEBI:15378"/>
        <dbReference type="ChEBI" id="CHEBI:29985"/>
        <dbReference type="ChEBI" id="CHEBI:30616"/>
        <dbReference type="ChEBI" id="CHEBI:43474"/>
        <dbReference type="ChEBI" id="CHEBI:136572"/>
        <dbReference type="ChEBI" id="CHEBI:456216"/>
        <dbReference type="EC" id="6.3.2.17"/>
    </reaction>
</comment>
<evidence type="ECO:0000259" key="22">
    <source>
        <dbReference type="Pfam" id="PF02875"/>
    </source>
</evidence>
<evidence type="ECO:0000256" key="4">
    <source>
        <dbReference type="ARBA" id="ARBA00008276"/>
    </source>
</evidence>
<evidence type="ECO:0000256" key="12">
    <source>
        <dbReference type="ARBA" id="ARBA00022842"/>
    </source>
</evidence>
<reference evidence="24 25" key="1">
    <citation type="journal article" date="2019" name="Int. J. Syst. Evol. Microbiol.">
        <title>The Global Catalogue of Microorganisms (GCM) 10K type strain sequencing project: providing services to taxonomists for standard genome sequencing and annotation.</title>
        <authorList>
            <consortium name="The Broad Institute Genomics Platform"/>
            <consortium name="The Broad Institute Genome Sequencing Center for Infectious Disease"/>
            <person name="Wu L."/>
            <person name="Ma J."/>
        </authorList>
    </citation>
    <scope>NUCLEOTIDE SEQUENCE [LARGE SCALE GENOMIC DNA]</scope>
    <source>
        <strain evidence="24 25">JCM 14331</strain>
    </source>
</reference>
<evidence type="ECO:0000259" key="23">
    <source>
        <dbReference type="Pfam" id="PF08245"/>
    </source>
</evidence>
<comment type="pathway">
    <text evidence="2">Cofactor biosynthesis; tetrahydrofolate biosynthesis; 7,8-dihydrofolate from 2-amino-4-hydroxy-6-hydroxymethyl-7,8-dihydropteridine diphosphate and 4-aminobenzoate: step 2/2.</text>
</comment>
<organism evidence="24 25">
    <name type="scientific">Rheinheimera aquimaris</name>
    <dbReference type="NCBI Taxonomy" id="412437"/>
    <lineage>
        <taxon>Bacteria</taxon>
        <taxon>Pseudomonadati</taxon>
        <taxon>Pseudomonadota</taxon>
        <taxon>Gammaproteobacteria</taxon>
        <taxon>Chromatiales</taxon>
        <taxon>Chromatiaceae</taxon>
        <taxon>Rheinheimera</taxon>
    </lineage>
</organism>
<feature type="domain" description="Mur ligase central" evidence="23">
    <location>
        <begin position="56"/>
        <end position="198"/>
    </location>
</feature>
<dbReference type="EC" id="6.3.2.12" evidence="5"/>
<evidence type="ECO:0000256" key="10">
    <source>
        <dbReference type="ARBA" id="ARBA00022741"/>
    </source>
</evidence>
<sequence length="425" mass="46807">MSVATPASQSCQTLDDWLCYIEQSHPVHQIELGLERIQSVASRAGLQSLPGKSILIGGTNGKGTTARALEQLLLAQGYSVGVYSSPHLLHFNERLRVNNADLSDTDWVDAFAFVERLRGDIALTYFEFTTLVAFRILQIRQPDFCLIEVGLGGRLDATNIISPDISVITTVDLDHQDWLGNDRESIGFEKAGIFRHGQPVVIGDLSPPVSVLKHAALLACHVRQVKEHYHYSEAANSWHWYSDTASYRELPLPAMPVQNAACALAVLECLNLLPEPSDLSSALAGLTLPGRMQWLQQQPAIIVDVAHNPQSAGYLAEQLRKLKPQYRQIWALCGMLKDKDIQQTLLPLTSLFNQWHLVSLGGARGASAQQLADSLAGVPTDVQLYSDVQQAYRDIRANLQPDELLVVFGSFFTVSAVLADHLEAK</sequence>
<dbReference type="SUPFAM" id="SSF53623">
    <property type="entry name" value="MurD-like peptide ligases, catalytic domain"/>
    <property type="match status" value="1"/>
</dbReference>
<keyword evidence="10 21" id="KW-0547">Nucleotide-binding</keyword>
<evidence type="ECO:0000313" key="25">
    <source>
        <dbReference type="Proteomes" id="UP001501169"/>
    </source>
</evidence>
<dbReference type="InterPro" id="IPR004101">
    <property type="entry name" value="Mur_ligase_C"/>
</dbReference>
<keyword evidence="11 21" id="KW-0067">ATP-binding</keyword>
<dbReference type="EC" id="6.3.2.17" evidence="6"/>
<dbReference type="PROSITE" id="PS01012">
    <property type="entry name" value="FOLYLPOLYGLU_SYNT_2"/>
    <property type="match status" value="1"/>
</dbReference>
<evidence type="ECO:0000256" key="9">
    <source>
        <dbReference type="ARBA" id="ARBA00022723"/>
    </source>
</evidence>
<comment type="catalytic activity">
    <reaction evidence="20">
        <text>7,8-dihydropteroate + L-glutamate + ATP = 7,8-dihydrofolate + ADP + phosphate + H(+)</text>
        <dbReference type="Rhea" id="RHEA:23584"/>
        <dbReference type="ChEBI" id="CHEBI:15378"/>
        <dbReference type="ChEBI" id="CHEBI:17839"/>
        <dbReference type="ChEBI" id="CHEBI:29985"/>
        <dbReference type="ChEBI" id="CHEBI:30616"/>
        <dbReference type="ChEBI" id="CHEBI:43474"/>
        <dbReference type="ChEBI" id="CHEBI:57451"/>
        <dbReference type="ChEBI" id="CHEBI:456216"/>
        <dbReference type="EC" id="6.3.2.12"/>
    </reaction>
</comment>
<evidence type="ECO:0000256" key="11">
    <source>
        <dbReference type="ARBA" id="ARBA00022840"/>
    </source>
</evidence>
<accession>A0ABN1DWP1</accession>
<gene>
    <name evidence="24" type="primary">folC</name>
    <name evidence="24" type="ORF">GCM10009098_22440</name>
</gene>
<dbReference type="Pfam" id="PF02875">
    <property type="entry name" value="Mur_ligase_C"/>
    <property type="match status" value="1"/>
</dbReference>
<evidence type="ECO:0000256" key="16">
    <source>
        <dbReference type="ARBA" id="ARBA00032510"/>
    </source>
</evidence>
<evidence type="ECO:0000256" key="20">
    <source>
        <dbReference type="ARBA" id="ARBA00049161"/>
    </source>
</evidence>
<comment type="pathway">
    <text evidence="3">Cofactor biosynthesis; tetrahydrofolylpolyglutamate biosynthesis.</text>
</comment>
<evidence type="ECO:0000256" key="7">
    <source>
        <dbReference type="ARBA" id="ARBA00019357"/>
    </source>
</evidence>
<evidence type="ECO:0000256" key="14">
    <source>
        <dbReference type="ARBA" id="ARBA00030048"/>
    </source>
</evidence>